<proteinExistence type="inferred from homology"/>
<dbReference type="EMBL" id="JAPZBQ010000006">
    <property type="protein sequence ID" value="KAJ5322390.1"/>
    <property type="molecule type" value="Genomic_DNA"/>
</dbReference>
<dbReference type="SUPFAM" id="SSF53720">
    <property type="entry name" value="ALDH-like"/>
    <property type="match status" value="1"/>
</dbReference>
<keyword evidence="3 8" id="KW-0560">Oxidoreductase</keyword>
<dbReference type="InterPro" id="IPR016163">
    <property type="entry name" value="Ald_DH_C"/>
</dbReference>
<dbReference type="InterPro" id="IPR029510">
    <property type="entry name" value="Ald_DH_CS_GLU"/>
</dbReference>
<comment type="catalytic activity">
    <reaction evidence="4">
        <text>succinate semialdehyde + NADP(+) + H2O = succinate + NADPH + 2 H(+)</text>
        <dbReference type="Rhea" id="RHEA:13213"/>
        <dbReference type="ChEBI" id="CHEBI:15377"/>
        <dbReference type="ChEBI" id="CHEBI:15378"/>
        <dbReference type="ChEBI" id="CHEBI:30031"/>
        <dbReference type="ChEBI" id="CHEBI:57706"/>
        <dbReference type="ChEBI" id="CHEBI:57783"/>
        <dbReference type="ChEBI" id="CHEBI:58349"/>
        <dbReference type="EC" id="1.2.1.16"/>
    </reaction>
</comment>
<dbReference type="Gene3D" id="3.40.309.10">
    <property type="entry name" value="Aldehyde Dehydrogenase, Chain A, domain 2"/>
    <property type="match status" value="1"/>
</dbReference>
<evidence type="ECO:0000256" key="4">
    <source>
        <dbReference type="ARBA" id="ARBA00050387"/>
    </source>
</evidence>
<evidence type="ECO:0000256" key="2">
    <source>
        <dbReference type="ARBA" id="ARBA00009986"/>
    </source>
</evidence>
<feature type="domain" description="Aldehyde dehydrogenase" evidence="9">
    <location>
        <begin position="61"/>
        <end position="524"/>
    </location>
</feature>
<dbReference type="AlphaFoldDB" id="A0A9W9Q0S4"/>
<protein>
    <recommendedName>
        <fullName evidence="6">succinate-semialdehyde dehydrogenase [NAD(P)(+)]</fullName>
        <ecNumber evidence="6">1.2.1.16</ecNumber>
    </recommendedName>
</protein>
<dbReference type="FunFam" id="3.40.309.10:FF:000004">
    <property type="entry name" value="Succinate-semialdehyde dehydrogenase I"/>
    <property type="match status" value="1"/>
</dbReference>
<evidence type="ECO:0000256" key="3">
    <source>
        <dbReference type="ARBA" id="ARBA00023002"/>
    </source>
</evidence>
<dbReference type="GO" id="GO:0009450">
    <property type="term" value="P:gamma-aminobutyric acid catabolic process"/>
    <property type="evidence" value="ECO:0007669"/>
    <property type="project" value="TreeGrafter"/>
</dbReference>
<dbReference type="InterPro" id="IPR015590">
    <property type="entry name" value="Aldehyde_DH_dom"/>
</dbReference>
<evidence type="ECO:0000256" key="5">
    <source>
        <dbReference type="ARBA" id="ARBA00052698"/>
    </source>
</evidence>
<dbReference type="GO" id="GO:0004777">
    <property type="term" value="F:succinate-semialdehyde dehydrogenase (NAD+) activity"/>
    <property type="evidence" value="ECO:0007669"/>
    <property type="project" value="TreeGrafter"/>
</dbReference>
<evidence type="ECO:0000259" key="9">
    <source>
        <dbReference type="Pfam" id="PF00171"/>
    </source>
</evidence>
<reference evidence="10" key="2">
    <citation type="journal article" date="2023" name="IMA Fungus">
        <title>Comparative genomic study of the Penicillium genus elucidates a diverse pangenome and 15 lateral gene transfer events.</title>
        <authorList>
            <person name="Petersen C."/>
            <person name="Sorensen T."/>
            <person name="Nielsen M.R."/>
            <person name="Sondergaard T.E."/>
            <person name="Sorensen J.L."/>
            <person name="Fitzpatrick D.A."/>
            <person name="Frisvad J.C."/>
            <person name="Nielsen K.L."/>
        </authorList>
    </citation>
    <scope>NUCLEOTIDE SEQUENCE</scope>
    <source>
        <strain evidence="10">IBT 35673</strain>
    </source>
</reference>
<dbReference type="Gene3D" id="3.40.605.10">
    <property type="entry name" value="Aldehyde Dehydrogenase, Chain A, domain 1"/>
    <property type="match status" value="1"/>
</dbReference>
<dbReference type="GO" id="GO:0005737">
    <property type="term" value="C:cytoplasm"/>
    <property type="evidence" value="ECO:0007669"/>
    <property type="project" value="TreeGrafter"/>
</dbReference>
<accession>A0A9W9Q0S4</accession>
<organism evidence="10 11">
    <name type="scientific">Penicillium brevicompactum</name>
    <dbReference type="NCBI Taxonomy" id="5074"/>
    <lineage>
        <taxon>Eukaryota</taxon>
        <taxon>Fungi</taxon>
        <taxon>Dikarya</taxon>
        <taxon>Ascomycota</taxon>
        <taxon>Pezizomycotina</taxon>
        <taxon>Eurotiomycetes</taxon>
        <taxon>Eurotiomycetidae</taxon>
        <taxon>Eurotiales</taxon>
        <taxon>Aspergillaceae</taxon>
        <taxon>Penicillium</taxon>
    </lineage>
</organism>
<dbReference type="CDD" id="cd07103">
    <property type="entry name" value="ALDH_F5_SSADH_GabD"/>
    <property type="match status" value="1"/>
</dbReference>
<evidence type="ECO:0000256" key="8">
    <source>
        <dbReference type="RuleBase" id="RU003345"/>
    </source>
</evidence>
<dbReference type="PANTHER" id="PTHR43353">
    <property type="entry name" value="SUCCINATE-SEMIALDEHYDE DEHYDROGENASE, MITOCHONDRIAL"/>
    <property type="match status" value="1"/>
</dbReference>
<sequence>MQATISAFNRSGTRAISRVNPSCRLLARGIAGISGAFRSDNSPLASSSGLFRQQAFVGGEWIHARKAEIFDVIDPASKAKLGTCPDLNRQDTTQAINEAQKAFETFRYSNPQDRANILRRWAELMRENEDELAEILSRENGRPIKGSRQEIQYASSFVDWFAGEATRSYGYTTEGTAPGSRIVTVKQPVGVVGVLTPWNFPSAMITRKVAGAVAAGCTTVVKPASETPFSALALAALAEKAGLPKGVLNVVTTQNHLQDVGNEICTHPDVKKISFTGSTRVGKLLMKLASSTMKKCSFELGGNAPFIVFDDADIDQVVEGLLAGKFRGSGQTCVSPNRVFVQAGIHDRLVEAIERRVRKDMKLRPLDHPEAMMGSLINKSTADKVESLVKDAVDCGATVVTGGKSDLTLGDTFYPATVLTGMTEKMKAHDEEIFGPLLAIYRFDTESEVLKIANAASVGLAAYVYTTSLPVAWRVAERLEVGMTGINTGIVSDPRAPFGGIKESGFGREGGRYGMEEFQITKTITLGGMGLPAIPLST</sequence>
<dbReference type="InterPro" id="IPR016161">
    <property type="entry name" value="Ald_DH/histidinol_DH"/>
</dbReference>
<comment type="caution">
    <text evidence="10">The sequence shown here is derived from an EMBL/GenBank/DDBJ whole genome shotgun (WGS) entry which is preliminary data.</text>
</comment>
<evidence type="ECO:0000256" key="7">
    <source>
        <dbReference type="PROSITE-ProRule" id="PRU10007"/>
    </source>
</evidence>
<dbReference type="PANTHER" id="PTHR43353:SF7">
    <property type="entry name" value="SUCCINATE SEMIALDEHYDE DEHYDROGENASE (EUROFUNG)"/>
    <property type="match status" value="1"/>
</dbReference>
<dbReference type="InterPro" id="IPR016162">
    <property type="entry name" value="Ald_DH_N"/>
</dbReference>
<comment type="pathway">
    <text evidence="1">Amino-acid degradation; 4-aminobutanoate degradation.</text>
</comment>
<dbReference type="InterPro" id="IPR050740">
    <property type="entry name" value="Aldehyde_DH_Superfamily"/>
</dbReference>
<reference evidence="10" key="1">
    <citation type="submission" date="2022-12" db="EMBL/GenBank/DDBJ databases">
        <authorList>
            <person name="Petersen C."/>
        </authorList>
    </citation>
    <scope>NUCLEOTIDE SEQUENCE</scope>
    <source>
        <strain evidence="10">IBT 35673</strain>
    </source>
</reference>
<comment type="similarity">
    <text evidence="2 8">Belongs to the aldehyde dehydrogenase family.</text>
</comment>
<dbReference type="FunFam" id="3.40.605.10:FF:000005">
    <property type="entry name" value="Succinate-semialdehyde dehydrogenase I"/>
    <property type="match status" value="1"/>
</dbReference>
<gene>
    <name evidence="10" type="ORF">N7452_010679</name>
</gene>
<evidence type="ECO:0000256" key="6">
    <source>
        <dbReference type="ARBA" id="ARBA00067047"/>
    </source>
</evidence>
<evidence type="ECO:0000313" key="11">
    <source>
        <dbReference type="Proteomes" id="UP001147695"/>
    </source>
</evidence>
<feature type="active site" evidence="7">
    <location>
        <position position="299"/>
    </location>
</feature>
<dbReference type="Pfam" id="PF00171">
    <property type="entry name" value="Aldedh"/>
    <property type="match status" value="1"/>
</dbReference>
<name>A0A9W9Q0S4_PENBR</name>
<dbReference type="EC" id="1.2.1.16" evidence="6"/>
<dbReference type="PROSITE" id="PS00687">
    <property type="entry name" value="ALDEHYDE_DEHYDR_GLU"/>
    <property type="match status" value="1"/>
</dbReference>
<evidence type="ECO:0000313" key="10">
    <source>
        <dbReference type="EMBL" id="KAJ5322390.1"/>
    </source>
</evidence>
<comment type="catalytic activity">
    <reaction evidence="5">
        <text>succinate semialdehyde + NAD(+) + H2O = succinate + NADH + 2 H(+)</text>
        <dbReference type="Rhea" id="RHEA:13217"/>
        <dbReference type="ChEBI" id="CHEBI:15377"/>
        <dbReference type="ChEBI" id="CHEBI:15378"/>
        <dbReference type="ChEBI" id="CHEBI:30031"/>
        <dbReference type="ChEBI" id="CHEBI:57540"/>
        <dbReference type="ChEBI" id="CHEBI:57706"/>
        <dbReference type="ChEBI" id="CHEBI:57945"/>
        <dbReference type="EC" id="1.2.1.16"/>
    </reaction>
</comment>
<evidence type="ECO:0000256" key="1">
    <source>
        <dbReference type="ARBA" id="ARBA00005176"/>
    </source>
</evidence>
<dbReference type="Proteomes" id="UP001147695">
    <property type="component" value="Unassembled WGS sequence"/>
</dbReference>